<dbReference type="Pfam" id="PF01105">
    <property type="entry name" value="EMP24_GP25L"/>
    <property type="match status" value="1"/>
</dbReference>
<evidence type="ECO:0000256" key="2">
    <source>
        <dbReference type="ARBA" id="ARBA00007104"/>
    </source>
</evidence>
<feature type="coiled-coil region" evidence="9">
    <location>
        <begin position="2048"/>
        <end position="2157"/>
    </location>
</feature>
<sequence>MDYWFYIVAFVTLLLDFSKGTELTFELPDSAKECFHEEIRKNTSVTVEFQVVTGGQYDVDVSVEDPRKNIIYKQIKMQFDSHSFIAEHTGVYAVCFSNEFSTFSHKLVYFDFQVGDEQPLPGIGEHVTVMTQMESSAQDIHKALNTIIDFQTHHRLRETQGRKRAEDLNERVLWWSVLESIAVVPVNSDTSTHIFQRIHEFLKEQYPYFSLNCDNDLNKNGPEHTDLIIISSLLLHYSCIHDRRDVLTSPLCHQLSKTTQTTIKVYLEKTANHISCDDFFNIIETTINLQKKKPALNCTLTCNYSNQDSPLQAFLHTPTSKVPRLREKDREINKLRTELDLERFEKIDLQKELTDQKERNKSLSRQLHNKTIETSKLNNEIFELESKFASNNCSNDWNEVQQRLRREITSSEQYISQLHSEQEKLYKEKDEIKEQVKKLQVDCNFWQDKALSFESNYEKLLEKHTQQEFEFDNLRRHCNELSGLLEELQSTKRVDRSYEEADNSVMDNIHKLFENTLPMEDLACAVVEVQLRDVQKENTELKTSLKDCQENIVKLNSEVYNFKIKIKQLQGDKEILECENQDFKSKVTLHIKTREMLDKTKTQLENTTIKLQETLSHNEFLTSNVIIKDKQLLEAQANLQSLRNSNAVLANDLKIIKEDYKNLQCNLKNCQEQLFTFQAECDSTSKCLTELKLILETILGKFENFVFGSSKLDLREYEKTFTVIINELEHDRIRQHKDKKSRLEDIARFEKLVAMQKTDIVALNEQKENHLNEIEKLRDVLKATKEEVSVLEETITSYVDKVKCLNGIISEKNVIEAELHICKVDLEQKIINLENTVQICNDNEALLKNTVLDLRRDIKQQSLDFNQHLEVLQSEASNLKDKVISLTSDLDEARAIIAQYKLHKVQLQNDIEEYIDKLRNLEIQHHEVNDSLRLSLTREKNLSEEFNTARINHETEILSLNDKLKICEEQLENVTSSETKLRQQIEENNSQIVVLSGVLVLTNMEMHKKLEEIECLKMEYESLSAKNMDLDKECLNLVRRCKELENNIRRNLNELSIKNEELNTIIIKNKDNQVTLETKIMSLEDELWTAKGSINLHEEKVNEYEKQVLDSNKKIDLFVTKEQEYVTELIEVKEELNATTAKYTEALQTHQEFQVESESQINSLTENLHELITKYNELDNSHRETIKQLNNVQNSLDKCKHRELELEEDIHLQQLKFEDERNNNSINFDTKIKELQEKQARKLKEATERLHFSEQSCEEIYISFQQLCVVVAHEKLHGEKLRKKVNYVYAVYKKLRNSFEELKRNVQLLSDNPQNLNNFKVELSHCLKVLIDDNSGLRKSNYDLEEKLDVLQNECYHFKQNLEKLHQKDEELNLFKEENKSQKEALNTLIKEKEELREEVFAEQKKFNNLSESIKNKVEDYELKLKEFKRINDTLIDDKRKLEEGIKEISSLEAATAKEILVLQGLVNSKDEEVKVLLSTIDNKKIEVEEVNMKNQDLESELTGMKESFNAIVQKLQDLEQVLEVEREEFAEKTGRLNENLSLAHREIENLKKNLKDIFSERQALELEINSANEKINEYESSVRKKESDIRVVNTKLLTKLEEITNLEKCKQDLLVQVEELGDELNNAKKETVELKELYEKLFKNAKTERAKLEEESVEERNILLKRIEVLQLEKDGVDQIQTLLEKEKLAKEILELRLSDITNENSKFTEYIVSLKNNIQDLIHTLSETPFEVPETDHTKEIGDADLISINADMGMLREKVLRIKEQNKLKTQQISVIEEEKVIIDNEKQKLLQDICAIKDEKTAVSNELQGLKDLQIAHEIIKAKYEQLKEHQKSIESSTLPSSQLQETIDHLKKQVSCIHNTCEKFAGLSTSFKTAIDKLITERSFVENVVNNLRHRLTLLQSKMLNVKDEREGLKLKEQIESFEFLVEDLQKQYIKISKKVNSVVLKVIGIPQQICDSILTEKFTVVGSLCESIDFQDELETISDFRNSANNLLDQISTFEVSLGPKLTKITKENVLKSSTNISLDTKGKEDLKKMNTILKQRLTLSENAKNNFEKKIKQLRQENKLLQEKSDSNMEISYKTLLQQHIELKEKLEKTEEHCANLLQEYETSQVKQKVVPDQIKYVKCVKSEPQNKLEKEIAKLRDAYGNAISDNSKLALEKATMRKLLEERTMQLSDLSLIKEAYEKLLEENNTFRMELDTIKYKRNKDREALLEELKKKQDVKIEYEVKLEKIKEKTVQLYREEIKNENKKHQNEKAMYLKKIAQLQSLLDKKGCTDNTRSKDFGSDMESYSSGESFFITPDSSHMQSTRNSFKTTDDLVVSRGRRPDDRKCATLPKTTGMLVIQENHELKRSALSAVPPQLDKNLEMEDEDDELFNNKYLTDLKEGRFVLPSERESNVNRLSELKWRNSLCPPHLKSSYPAETQFNSPSRFKEEDIKSGTVELDDSMSTKLIPGEKPRKKDIGTTSYKRPGPPTPSKNGGRVSLQGNERDVLREHNEAPKTPKRNTPSRLKYLFMGRNTTKDNSENQSGTPRSKRLSIFRKQK</sequence>
<feature type="signal peptide" evidence="11">
    <location>
        <begin position="1"/>
        <end position="20"/>
    </location>
</feature>
<evidence type="ECO:0000256" key="3">
    <source>
        <dbReference type="ARBA" id="ARBA00022473"/>
    </source>
</evidence>
<feature type="coiled-coil region" evidence="9">
    <location>
        <begin position="1292"/>
        <end position="1438"/>
    </location>
</feature>
<organism evidence="13 14">
    <name type="scientific">Aquatica leii</name>
    <dbReference type="NCBI Taxonomy" id="1421715"/>
    <lineage>
        <taxon>Eukaryota</taxon>
        <taxon>Metazoa</taxon>
        <taxon>Ecdysozoa</taxon>
        <taxon>Arthropoda</taxon>
        <taxon>Hexapoda</taxon>
        <taxon>Insecta</taxon>
        <taxon>Pterygota</taxon>
        <taxon>Neoptera</taxon>
        <taxon>Endopterygota</taxon>
        <taxon>Coleoptera</taxon>
        <taxon>Polyphaga</taxon>
        <taxon>Elateriformia</taxon>
        <taxon>Elateroidea</taxon>
        <taxon>Lampyridae</taxon>
        <taxon>Luciolinae</taxon>
        <taxon>Aquatica</taxon>
    </lineage>
</organism>
<evidence type="ECO:0000256" key="7">
    <source>
        <dbReference type="ARBA" id="ARBA00023136"/>
    </source>
</evidence>
<feature type="domain" description="GOLD" evidence="12">
    <location>
        <begin position="32"/>
        <end position="114"/>
    </location>
</feature>
<dbReference type="InterPro" id="IPR009038">
    <property type="entry name" value="GOLD_dom"/>
</dbReference>
<feature type="coiled-coil region" evidence="9">
    <location>
        <begin position="753"/>
        <end position="843"/>
    </location>
</feature>
<keyword evidence="3" id="KW-0217">Developmental protein</keyword>
<feature type="coiled-coil region" evidence="9">
    <location>
        <begin position="1481"/>
        <end position="1705"/>
    </location>
</feature>
<evidence type="ECO:0000256" key="5">
    <source>
        <dbReference type="ARBA" id="ARBA00022729"/>
    </source>
</evidence>
<comment type="similarity">
    <text evidence="2">Belongs to the EMP24/GP25L family.</text>
</comment>
<proteinExistence type="inferred from homology"/>
<feature type="coiled-coil region" evidence="9">
    <location>
        <begin position="325"/>
        <end position="373"/>
    </location>
</feature>
<feature type="compositionally biased region" description="Basic and acidic residues" evidence="10">
    <location>
        <begin position="2459"/>
        <end position="2468"/>
    </location>
</feature>
<dbReference type="SMART" id="SM01190">
    <property type="entry name" value="EMP24_GP25L"/>
    <property type="match status" value="1"/>
</dbReference>
<dbReference type="GO" id="GO:0012505">
    <property type="term" value="C:endomembrane system"/>
    <property type="evidence" value="ECO:0007669"/>
    <property type="project" value="UniProtKB-SubCell"/>
</dbReference>
<keyword evidence="9" id="KW-0175">Coiled coil</keyword>
<feature type="compositionally biased region" description="Polar residues" evidence="10">
    <location>
        <begin position="2426"/>
        <end position="2435"/>
    </location>
</feature>
<feature type="coiled-coil region" evidence="9">
    <location>
        <begin position="869"/>
        <end position="931"/>
    </location>
</feature>
<evidence type="ECO:0000259" key="12">
    <source>
        <dbReference type="PROSITE" id="PS50866"/>
    </source>
</evidence>
<evidence type="ECO:0000256" key="4">
    <source>
        <dbReference type="ARBA" id="ARBA00022692"/>
    </source>
</evidence>
<keyword evidence="6" id="KW-1133">Transmembrane helix</keyword>
<accession>A0AAN7PDB5</accession>
<feature type="region of interest" description="Disordered" evidence="10">
    <location>
        <begin position="2425"/>
        <end position="2549"/>
    </location>
</feature>
<feature type="coiled-coil region" evidence="9">
    <location>
        <begin position="2214"/>
        <end position="2274"/>
    </location>
</feature>
<feature type="coiled-coil region" evidence="9">
    <location>
        <begin position="632"/>
        <end position="680"/>
    </location>
</feature>
<dbReference type="GO" id="GO:0016020">
    <property type="term" value="C:membrane"/>
    <property type="evidence" value="ECO:0007669"/>
    <property type="project" value="UniProtKB-SubCell"/>
</dbReference>
<evidence type="ECO:0000256" key="8">
    <source>
        <dbReference type="ARBA" id="ARBA00037847"/>
    </source>
</evidence>
<dbReference type="EMBL" id="JARPUR010000002">
    <property type="protein sequence ID" value="KAK4882864.1"/>
    <property type="molecule type" value="Genomic_DNA"/>
</dbReference>
<evidence type="ECO:0000256" key="11">
    <source>
        <dbReference type="SAM" id="SignalP"/>
    </source>
</evidence>
<comment type="caution">
    <text evidence="13">The sequence shown here is derived from an EMBL/GenBank/DDBJ whole genome shotgun (WGS) entry which is preliminary data.</text>
</comment>
<feature type="coiled-coil region" evidence="9">
    <location>
        <begin position="531"/>
        <end position="586"/>
    </location>
</feature>
<evidence type="ECO:0000256" key="6">
    <source>
        <dbReference type="ARBA" id="ARBA00022989"/>
    </source>
</evidence>
<dbReference type="InterPro" id="IPR015720">
    <property type="entry name" value="Emp24-like"/>
</dbReference>
<gene>
    <name evidence="13" type="ORF">RN001_006183</name>
</gene>
<feature type="compositionally biased region" description="Basic and acidic residues" evidence="10">
    <location>
        <begin position="2493"/>
        <end position="2506"/>
    </location>
</feature>
<keyword evidence="14" id="KW-1185">Reference proteome</keyword>
<keyword evidence="5 11" id="KW-0732">Signal</keyword>
<feature type="chain" id="PRO_5042941991" description="GOLD domain-containing protein" evidence="11">
    <location>
        <begin position="21"/>
        <end position="2549"/>
    </location>
</feature>
<evidence type="ECO:0000256" key="1">
    <source>
        <dbReference type="ARBA" id="ARBA00004479"/>
    </source>
</evidence>
<dbReference type="SUPFAM" id="SSF57997">
    <property type="entry name" value="Tropomyosin"/>
    <property type="match status" value="1"/>
</dbReference>
<protein>
    <recommendedName>
        <fullName evidence="12">GOLD domain-containing protein</fullName>
    </recommendedName>
</protein>
<evidence type="ECO:0000313" key="13">
    <source>
        <dbReference type="EMBL" id="KAK4882864.1"/>
    </source>
</evidence>
<comment type="subcellular location">
    <subcellularLocation>
        <location evidence="8">Endomembrane system</location>
        <topology evidence="8">Single-pass membrane protein</topology>
    </subcellularLocation>
    <subcellularLocation>
        <location evidence="1">Membrane</location>
        <topology evidence="1">Single-pass type I membrane protein</topology>
    </subcellularLocation>
</comment>
<evidence type="ECO:0000313" key="14">
    <source>
        <dbReference type="Proteomes" id="UP001353858"/>
    </source>
</evidence>
<keyword evidence="4" id="KW-0812">Transmembrane</keyword>
<evidence type="ECO:0000256" key="9">
    <source>
        <dbReference type="SAM" id="Coils"/>
    </source>
</evidence>
<dbReference type="Proteomes" id="UP001353858">
    <property type="component" value="Unassembled WGS sequence"/>
</dbReference>
<dbReference type="SUPFAM" id="SSF101576">
    <property type="entry name" value="Supernatant protein factor (SPF), C-terminal domain"/>
    <property type="match status" value="1"/>
</dbReference>
<dbReference type="PROSITE" id="PS50866">
    <property type="entry name" value="GOLD"/>
    <property type="match status" value="1"/>
</dbReference>
<feature type="coiled-coil region" evidence="9">
    <location>
        <begin position="1006"/>
        <end position="1065"/>
    </location>
</feature>
<keyword evidence="7" id="KW-0472">Membrane</keyword>
<feature type="compositionally biased region" description="Basic residues" evidence="10">
    <location>
        <begin position="2538"/>
        <end position="2549"/>
    </location>
</feature>
<feature type="coiled-coil region" evidence="9">
    <location>
        <begin position="1161"/>
        <end position="1209"/>
    </location>
</feature>
<dbReference type="PANTHER" id="PTHR22811">
    <property type="entry name" value="TRANSMEMBRANE EMP24 DOMAIN-CONTAINING PROTEIN"/>
    <property type="match status" value="1"/>
</dbReference>
<feature type="coiled-coil region" evidence="9">
    <location>
        <begin position="415"/>
        <end position="491"/>
    </location>
</feature>
<evidence type="ECO:0000256" key="10">
    <source>
        <dbReference type="SAM" id="MobiDB-lite"/>
    </source>
</evidence>
<dbReference type="InterPro" id="IPR036598">
    <property type="entry name" value="GOLD_dom_sf"/>
</dbReference>
<reference evidence="14" key="1">
    <citation type="submission" date="2023-01" db="EMBL/GenBank/DDBJ databases">
        <title>Key to firefly adult light organ development and bioluminescence: homeobox transcription factors regulate luciferase expression and transportation to peroxisome.</title>
        <authorList>
            <person name="Fu X."/>
        </authorList>
    </citation>
    <scope>NUCLEOTIDE SEQUENCE [LARGE SCALE GENOMIC DNA]</scope>
</reference>
<name>A0AAN7PDB5_9COLE</name>